<dbReference type="VEuPathDB" id="TrichDB:TVAGG3_0980340"/>
<evidence type="ECO:0000313" key="2">
    <source>
        <dbReference type="EMBL" id="EAY00884.1"/>
    </source>
</evidence>
<sequence>MSENSCPNSETKKTPTKISIEERLKRDEIELNSQKEQNKICNEYIAKFEADVIALQAKLEKEKENTNARIQKLKDELNAQICQIIDQTRESVEIESKVPLFDVEKLKVVKGNTSSIKNALSSISEDFKNEFQSFLKEFTATKDSTKQVLMKFTAQKYSETEESTKNDNARLQKEIISSASELSRQVSKLSKVEISQSSPSYMEKSVKEKVYVDSATDAHEVPEKVVRLSSFAAKWMLQYQEFLS</sequence>
<dbReference type="InParanoid" id="A2F2I4"/>
<feature type="region of interest" description="Disordered" evidence="1">
    <location>
        <begin position="1"/>
        <end position="21"/>
    </location>
</feature>
<dbReference type="VEuPathDB" id="TrichDB:TVAG_265870"/>
<name>A2F2I4_TRIV3</name>
<accession>A2F2I4</accession>
<organism evidence="2 3">
    <name type="scientific">Trichomonas vaginalis (strain ATCC PRA-98 / G3)</name>
    <dbReference type="NCBI Taxonomy" id="412133"/>
    <lineage>
        <taxon>Eukaryota</taxon>
        <taxon>Metamonada</taxon>
        <taxon>Parabasalia</taxon>
        <taxon>Trichomonadida</taxon>
        <taxon>Trichomonadidae</taxon>
        <taxon>Trichomonas</taxon>
    </lineage>
</organism>
<dbReference type="SUPFAM" id="SSF58113">
    <property type="entry name" value="Apolipoprotein A-I"/>
    <property type="match status" value="1"/>
</dbReference>
<reference evidence="2" key="1">
    <citation type="submission" date="2006-10" db="EMBL/GenBank/DDBJ databases">
        <authorList>
            <person name="Amadeo P."/>
            <person name="Zhao Q."/>
            <person name="Wortman J."/>
            <person name="Fraser-Liggett C."/>
            <person name="Carlton J."/>
        </authorList>
    </citation>
    <scope>NUCLEOTIDE SEQUENCE</scope>
    <source>
        <strain evidence="2">G3</strain>
    </source>
</reference>
<dbReference type="KEGG" id="tva:4758707"/>
<proteinExistence type="predicted"/>
<dbReference type="EMBL" id="DS113586">
    <property type="protein sequence ID" value="EAY00884.1"/>
    <property type="molecule type" value="Genomic_DNA"/>
</dbReference>
<dbReference type="RefSeq" id="XP_001313813.1">
    <property type="nucleotide sequence ID" value="XM_001313812.1"/>
</dbReference>
<protein>
    <submittedName>
        <fullName evidence="2">Uncharacterized protein</fullName>
    </submittedName>
</protein>
<evidence type="ECO:0000313" key="3">
    <source>
        <dbReference type="Proteomes" id="UP000001542"/>
    </source>
</evidence>
<dbReference type="Proteomes" id="UP000001542">
    <property type="component" value="Unassembled WGS sequence"/>
</dbReference>
<evidence type="ECO:0000256" key="1">
    <source>
        <dbReference type="SAM" id="MobiDB-lite"/>
    </source>
</evidence>
<reference evidence="2" key="2">
    <citation type="journal article" date="2007" name="Science">
        <title>Draft genome sequence of the sexually transmitted pathogen Trichomonas vaginalis.</title>
        <authorList>
            <person name="Carlton J.M."/>
            <person name="Hirt R.P."/>
            <person name="Silva J.C."/>
            <person name="Delcher A.L."/>
            <person name="Schatz M."/>
            <person name="Zhao Q."/>
            <person name="Wortman J.R."/>
            <person name="Bidwell S.L."/>
            <person name="Alsmark U.C.M."/>
            <person name="Besteiro S."/>
            <person name="Sicheritz-Ponten T."/>
            <person name="Noel C.J."/>
            <person name="Dacks J.B."/>
            <person name="Foster P.G."/>
            <person name="Simillion C."/>
            <person name="Van de Peer Y."/>
            <person name="Miranda-Saavedra D."/>
            <person name="Barton G.J."/>
            <person name="Westrop G.D."/>
            <person name="Mueller S."/>
            <person name="Dessi D."/>
            <person name="Fiori P.L."/>
            <person name="Ren Q."/>
            <person name="Paulsen I."/>
            <person name="Zhang H."/>
            <person name="Bastida-Corcuera F.D."/>
            <person name="Simoes-Barbosa A."/>
            <person name="Brown M.T."/>
            <person name="Hayes R.D."/>
            <person name="Mukherjee M."/>
            <person name="Okumura C.Y."/>
            <person name="Schneider R."/>
            <person name="Smith A.J."/>
            <person name="Vanacova S."/>
            <person name="Villalvazo M."/>
            <person name="Haas B.J."/>
            <person name="Pertea M."/>
            <person name="Feldblyum T.V."/>
            <person name="Utterback T.R."/>
            <person name="Shu C.L."/>
            <person name="Osoegawa K."/>
            <person name="de Jong P.J."/>
            <person name="Hrdy I."/>
            <person name="Horvathova L."/>
            <person name="Zubacova Z."/>
            <person name="Dolezal P."/>
            <person name="Malik S.B."/>
            <person name="Logsdon J.M. Jr."/>
            <person name="Henze K."/>
            <person name="Gupta A."/>
            <person name="Wang C.C."/>
            <person name="Dunne R.L."/>
            <person name="Upcroft J.A."/>
            <person name="Upcroft P."/>
            <person name="White O."/>
            <person name="Salzberg S.L."/>
            <person name="Tang P."/>
            <person name="Chiu C.-H."/>
            <person name="Lee Y.-S."/>
            <person name="Embley T.M."/>
            <person name="Coombs G.H."/>
            <person name="Mottram J.C."/>
            <person name="Tachezy J."/>
            <person name="Fraser-Liggett C.M."/>
            <person name="Johnson P.J."/>
        </authorList>
    </citation>
    <scope>NUCLEOTIDE SEQUENCE [LARGE SCALE GENOMIC DNA]</scope>
    <source>
        <strain evidence="2">G3</strain>
    </source>
</reference>
<keyword evidence="3" id="KW-1185">Reference proteome</keyword>
<gene>
    <name evidence="2" type="ORF">TVAG_265870</name>
</gene>
<dbReference type="AlphaFoldDB" id="A2F2I4"/>